<keyword evidence="6" id="KW-0732">Signal</keyword>
<evidence type="ECO:0000256" key="2">
    <source>
        <dbReference type="ARBA" id="ARBA00022833"/>
    </source>
</evidence>
<dbReference type="PANTHER" id="PTHR21447">
    <property type="entry name" value="RING-TYPE DOMAIN-CONTAINING PROTEIN-RELATED"/>
    <property type="match status" value="1"/>
</dbReference>
<gene>
    <name evidence="8" type="primary">Cnig_chr_V.g17230</name>
    <name evidence="8" type="ORF">B9Z55_017230</name>
</gene>
<evidence type="ECO:0000256" key="3">
    <source>
        <dbReference type="PROSITE-ProRule" id="PRU00175"/>
    </source>
</evidence>
<dbReference type="SUPFAM" id="SSF57850">
    <property type="entry name" value="RING/U-box"/>
    <property type="match status" value="1"/>
</dbReference>
<sequence length="984" mass="112681">MVLYFLIPLSILILLSSPGRSVLIISDPLTFAVPIFAIYLNSTMSSATVITTDLVLCPTNMEKLVRRCIPKEMIPSDWKCNLLSVVSNLDLLRKMGKSELGMFRSTQDLFMVIANFLGVPGCVDIMDFDYNGLYTTIPRMHTSLKGVDFVYKIDLLALALLVIPCPFKNWQRKMVLSSVKVFQRILESKWKSELKSHCEMIQSPKDCLEKVSKEITQCSNNFVAPRIQLLKKTYKPCPEDKQAQETEEVNANWTNRLLSDKDAADSVYEIFKSYTEKYPLAENRDDYIMIFSWIKIVSEELKKFMTTTIQSMTNSKATVRLFSAGKDNFVMAHELLQSLKNKNMDVSGFEEEVLGMPKLSTLEFREVARKVNIQDMKNAEFIRITQPETKLHATPIPSPNGDYCVRAIDAFHELLNDMIVAKKVFQTIDKNQFKHVEVFFDSVKDYFCSNQGVYFISLEDLNLIKSMWEECYESKLKNPKEANSIRNVRGFSLNDLKKELEYLNLETCFPYIKDIAGGVYSRKKLTDMHSMIFQCQIIALSDPIACIVDFLHSQKVCKEWIPDSPCCGESAELMEIIKKTYAELQAKKDAKEAAEAAEVEKKNEEVTMEVPQKKKRSKKVKKSMKPTPELTLPTSELPSTASESSSDHEPETPESKESQACPKCSRASHFADVANEKLRLSKVECKHLKKDLANADLEVEIQKQKVADKEERIRMLEELLKSKNDIIERQNIDLLEKQNVIMNFEMEMESKDNTIRENSVTIKKLEKSVEMKDYRINELEAQQSSELRTLEPTRSDEETEKVRDVLFKLLEIQGTLKSGNPVGKCRELAQRICMKAHNKQIEDATRIEAIQFCEKAKIYTEAVNTQLEMIRGSRVVKPEEIPELPEFPALSQGFLKAYENIFKSEAPKICQSLIKTPEVKLGELADTDCLICIEDMDSEEGTIKCECCKRRYHLECAQEWFKTKRTCPACSSPLLEESEFPSLS</sequence>
<dbReference type="Pfam" id="PF13639">
    <property type="entry name" value="zf-RING_2"/>
    <property type="match status" value="1"/>
</dbReference>
<feature type="compositionally biased region" description="Low complexity" evidence="5">
    <location>
        <begin position="633"/>
        <end position="644"/>
    </location>
</feature>
<dbReference type="Gene3D" id="3.30.40.10">
    <property type="entry name" value="Zinc/RING finger domain, C3HC4 (zinc finger)"/>
    <property type="match status" value="1"/>
</dbReference>
<keyword evidence="1 3" id="KW-0479">Metal-binding</keyword>
<dbReference type="Proteomes" id="UP000230233">
    <property type="component" value="Chromosome V"/>
</dbReference>
<dbReference type="PROSITE" id="PS50089">
    <property type="entry name" value="ZF_RING_2"/>
    <property type="match status" value="1"/>
</dbReference>
<accession>A0A2G5T8L5</accession>
<evidence type="ECO:0000313" key="8">
    <source>
        <dbReference type="EMBL" id="PIC23568.1"/>
    </source>
</evidence>
<dbReference type="GO" id="GO:0045121">
    <property type="term" value="C:membrane raft"/>
    <property type="evidence" value="ECO:0007669"/>
    <property type="project" value="TreeGrafter"/>
</dbReference>
<reference evidence="9" key="1">
    <citation type="submission" date="2017-10" db="EMBL/GenBank/DDBJ databases">
        <title>Rapid genome shrinkage in a self-fertile nematode reveals novel sperm competition proteins.</title>
        <authorList>
            <person name="Yin D."/>
            <person name="Schwarz E.M."/>
            <person name="Thomas C.G."/>
            <person name="Felde R.L."/>
            <person name="Korf I.F."/>
            <person name="Cutter A.D."/>
            <person name="Schartner C.M."/>
            <person name="Ralston E.J."/>
            <person name="Meyer B.J."/>
            <person name="Haag E.S."/>
        </authorList>
    </citation>
    <scope>NUCLEOTIDE SEQUENCE [LARGE SCALE GENOMIC DNA]</scope>
    <source>
        <strain evidence="9">JU1422</strain>
    </source>
</reference>
<dbReference type="OrthoDB" id="5874541at2759"/>
<dbReference type="Pfam" id="PF25100">
    <property type="entry name" value="DUF7809"/>
    <property type="match status" value="1"/>
</dbReference>
<dbReference type="EMBL" id="PDUG01000005">
    <property type="protein sequence ID" value="PIC23568.1"/>
    <property type="molecule type" value="Genomic_DNA"/>
</dbReference>
<keyword evidence="4" id="KW-0175">Coiled coil</keyword>
<dbReference type="GO" id="GO:0045087">
    <property type="term" value="P:innate immune response"/>
    <property type="evidence" value="ECO:0007669"/>
    <property type="project" value="TreeGrafter"/>
</dbReference>
<organism evidence="8 9">
    <name type="scientific">Caenorhabditis nigoni</name>
    <dbReference type="NCBI Taxonomy" id="1611254"/>
    <lineage>
        <taxon>Eukaryota</taxon>
        <taxon>Metazoa</taxon>
        <taxon>Ecdysozoa</taxon>
        <taxon>Nematoda</taxon>
        <taxon>Chromadorea</taxon>
        <taxon>Rhabditida</taxon>
        <taxon>Rhabditina</taxon>
        <taxon>Rhabditomorpha</taxon>
        <taxon>Rhabditoidea</taxon>
        <taxon>Rhabditidae</taxon>
        <taxon>Peloderinae</taxon>
        <taxon>Caenorhabditis</taxon>
    </lineage>
</organism>
<feature type="compositionally biased region" description="Basic and acidic residues" evidence="5">
    <location>
        <begin position="645"/>
        <end position="657"/>
    </location>
</feature>
<dbReference type="InterPro" id="IPR013083">
    <property type="entry name" value="Znf_RING/FYVE/PHD"/>
</dbReference>
<feature type="region of interest" description="Disordered" evidence="5">
    <location>
        <begin position="597"/>
        <end position="666"/>
    </location>
</feature>
<feature type="chain" id="PRO_5013693886" description="RING-type domain-containing protein" evidence="6">
    <location>
        <begin position="22"/>
        <end position="984"/>
    </location>
</feature>
<comment type="caution">
    <text evidence="8">The sequence shown here is derived from an EMBL/GenBank/DDBJ whole genome shotgun (WGS) entry which is preliminary data.</text>
</comment>
<evidence type="ECO:0000256" key="6">
    <source>
        <dbReference type="SAM" id="SignalP"/>
    </source>
</evidence>
<evidence type="ECO:0000256" key="4">
    <source>
        <dbReference type="SAM" id="Coils"/>
    </source>
</evidence>
<dbReference type="AlphaFoldDB" id="A0A2G5T8L5"/>
<dbReference type="InterPro" id="IPR056711">
    <property type="entry name" value="DUF7809"/>
</dbReference>
<protein>
    <recommendedName>
        <fullName evidence="7">RING-type domain-containing protein</fullName>
    </recommendedName>
</protein>
<name>A0A2G5T8L5_9PELO</name>
<feature type="coiled-coil region" evidence="4">
    <location>
        <begin position="685"/>
        <end position="726"/>
    </location>
</feature>
<keyword evidence="9" id="KW-1185">Reference proteome</keyword>
<dbReference type="STRING" id="1611254.A0A2G5T8L5"/>
<keyword evidence="2" id="KW-0862">Zinc</keyword>
<evidence type="ECO:0000256" key="1">
    <source>
        <dbReference type="ARBA" id="ARBA00022771"/>
    </source>
</evidence>
<dbReference type="GO" id="GO:0008270">
    <property type="term" value="F:zinc ion binding"/>
    <property type="evidence" value="ECO:0007669"/>
    <property type="project" value="UniProtKB-KW"/>
</dbReference>
<evidence type="ECO:0000259" key="7">
    <source>
        <dbReference type="PROSITE" id="PS50089"/>
    </source>
</evidence>
<feature type="signal peptide" evidence="6">
    <location>
        <begin position="1"/>
        <end position="21"/>
    </location>
</feature>
<feature type="domain" description="RING-type" evidence="7">
    <location>
        <begin position="929"/>
        <end position="971"/>
    </location>
</feature>
<dbReference type="InterPro" id="IPR001841">
    <property type="entry name" value="Znf_RING"/>
</dbReference>
<keyword evidence="1 3" id="KW-0863">Zinc-finger</keyword>
<evidence type="ECO:0000256" key="5">
    <source>
        <dbReference type="SAM" id="MobiDB-lite"/>
    </source>
</evidence>
<dbReference type="PANTHER" id="PTHR21447:SF11">
    <property type="entry name" value="RING-TYPE DOMAIN-CONTAINING PROTEIN"/>
    <property type="match status" value="1"/>
</dbReference>
<evidence type="ECO:0000313" key="9">
    <source>
        <dbReference type="Proteomes" id="UP000230233"/>
    </source>
</evidence>
<proteinExistence type="predicted"/>
<feature type="compositionally biased region" description="Basic residues" evidence="5">
    <location>
        <begin position="613"/>
        <end position="624"/>
    </location>
</feature>